<evidence type="ECO:0000313" key="4">
    <source>
        <dbReference type="EMBL" id="OWF45188.1"/>
    </source>
</evidence>
<dbReference type="EMBL" id="NEDP02004556">
    <property type="protein sequence ID" value="OWF45188.1"/>
    <property type="molecule type" value="Genomic_DNA"/>
</dbReference>
<protein>
    <submittedName>
        <fullName evidence="4">Calmodulin-B</fullName>
    </submittedName>
</protein>
<dbReference type="SMART" id="SM00054">
    <property type="entry name" value="EFh"/>
    <property type="match status" value="4"/>
</dbReference>
<name>A0A210Q8X6_MIZYE</name>
<keyword evidence="1" id="KW-0677">Repeat</keyword>
<accession>A0A210Q8X6</accession>
<feature type="domain" description="EF-hand" evidence="3">
    <location>
        <begin position="1"/>
        <end position="28"/>
    </location>
</feature>
<feature type="domain" description="EF-hand" evidence="3">
    <location>
        <begin position="67"/>
        <end position="102"/>
    </location>
</feature>
<dbReference type="PANTHER" id="PTHR23048">
    <property type="entry name" value="MYOSIN LIGHT CHAIN 1, 3"/>
    <property type="match status" value="1"/>
</dbReference>
<dbReference type="GO" id="GO:0016460">
    <property type="term" value="C:myosin II complex"/>
    <property type="evidence" value="ECO:0007669"/>
    <property type="project" value="TreeGrafter"/>
</dbReference>
<dbReference type="GO" id="GO:0005509">
    <property type="term" value="F:calcium ion binding"/>
    <property type="evidence" value="ECO:0007669"/>
    <property type="project" value="InterPro"/>
</dbReference>
<dbReference type="SUPFAM" id="SSF47473">
    <property type="entry name" value="EF-hand"/>
    <property type="match status" value="1"/>
</dbReference>
<reference evidence="4 5" key="1">
    <citation type="journal article" date="2017" name="Nat. Ecol. Evol.">
        <title>Scallop genome provides insights into evolution of bilaterian karyotype and development.</title>
        <authorList>
            <person name="Wang S."/>
            <person name="Zhang J."/>
            <person name="Jiao W."/>
            <person name="Li J."/>
            <person name="Xun X."/>
            <person name="Sun Y."/>
            <person name="Guo X."/>
            <person name="Huan P."/>
            <person name="Dong B."/>
            <person name="Zhang L."/>
            <person name="Hu X."/>
            <person name="Sun X."/>
            <person name="Wang J."/>
            <person name="Zhao C."/>
            <person name="Wang Y."/>
            <person name="Wang D."/>
            <person name="Huang X."/>
            <person name="Wang R."/>
            <person name="Lv J."/>
            <person name="Li Y."/>
            <person name="Zhang Z."/>
            <person name="Liu B."/>
            <person name="Lu W."/>
            <person name="Hui Y."/>
            <person name="Liang J."/>
            <person name="Zhou Z."/>
            <person name="Hou R."/>
            <person name="Li X."/>
            <person name="Liu Y."/>
            <person name="Li H."/>
            <person name="Ning X."/>
            <person name="Lin Y."/>
            <person name="Zhao L."/>
            <person name="Xing Q."/>
            <person name="Dou J."/>
            <person name="Li Y."/>
            <person name="Mao J."/>
            <person name="Guo H."/>
            <person name="Dou H."/>
            <person name="Li T."/>
            <person name="Mu C."/>
            <person name="Jiang W."/>
            <person name="Fu Q."/>
            <person name="Fu X."/>
            <person name="Miao Y."/>
            <person name="Liu J."/>
            <person name="Yu Q."/>
            <person name="Li R."/>
            <person name="Liao H."/>
            <person name="Li X."/>
            <person name="Kong Y."/>
            <person name="Jiang Z."/>
            <person name="Chourrout D."/>
            <person name="Li R."/>
            <person name="Bao Z."/>
        </authorList>
    </citation>
    <scope>NUCLEOTIDE SEQUENCE [LARGE SCALE GENOMIC DNA]</scope>
    <source>
        <strain evidence="4 5">PY_sf001</strain>
    </source>
</reference>
<gene>
    <name evidence="4" type="ORF">KP79_PYT23607</name>
</gene>
<dbReference type="Proteomes" id="UP000242188">
    <property type="component" value="Unassembled WGS sequence"/>
</dbReference>
<dbReference type="PANTHER" id="PTHR23048:SF0">
    <property type="entry name" value="CALMODULIN LIKE 3"/>
    <property type="match status" value="1"/>
</dbReference>
<dbReference type="Gene3D" id="1.10.238.10">
    <property type="entry name" value="EF-hand"/>
    <property type="match status" value="1"/>
</dbReference>
<keyword evidence="5" id="KW-1185">Reference proteome</keyword>
<feature type="domain" description="EF-hand" evidence="3">
    <location>
        <begin position="29"/>
        <end position="64"/>
    </location>
</feature>
<keyword evidence="2" id="KW-0106">Calcium</keyword>
<dbReference type="Pfam" id="PF13499">
    <property type="entry name" value="EF-hand_7"/>
    <property type="match status" value="2"/>
</dbReference>
<dbReference type="OrthoDB" id="26525at2759"/>
<dbReference type="STRING" id="6573.A0A210Q8X6"/>
<dbReference type="InterPro" id="IPR011992">
    <property type="entry name" value="EF-hand-dom_pair"/>
</dbReference>
<dbReference type="InterPro" id="IPR002048">
    <property type="entry name" value="EF_hand_dom"/>
</dbReference>
<feature type="domain" description="EF-hand" evidence="3">
    <location>
        <begin position="103"/>
        <end position="135"/>
    </location>
</feature>
<dbReference type="CDD" id="cd00051">
    <property type="entry name" value="EFh"/>
    <property type="match status" value="1"/>
</dbReference>
<proteinExistence type="predicted"/>
<sequence>MFDAIDADKDGRLSLEELVRWYRSMGLNPTQEAVKNLLDECDANGSTYIEFEEYKDKLKTRMDEAVDERNTLMDAFRTFDKKGDGTISYLMLRTVLSGAGDVLDDAFLNEIFHDMDVNRDGIITYKDMVGKICKT</sequence>
<dbReference type="PROSITE" id="PS00018">
    <property type="entry name" value="EF_HAND_1"/>
    <property type="match status" value="2"/>
</dbReference>
<dbReference type="AlphaFoldDB" id="A0A210Q8X6"/>
<dbReference type="InterPro" id="IPR018247">
    <property type="entry name" value="EF_Hand_1_Ca_BS"/>
</dbReference>
<evidence type="ECO:0000256" key="2">
    <source>
        <dbReference type="ARBA" id="ARBA00022837"/>
    </source>
</evidence>
<dbReference type="InterPro" id="IPR050230">
    <property type="entry name" value="CALM/Myosin/TropC-like"/>
</dbReference>
<dbReference type="PROSITE" id="PS50222">
    <property type="entry name" value="EF_HAND_2"/>
    <property type="match status" value="4"/>
</dbReference>
<comment type="caution">
    <text evidence="4">The sequence shown here is derived from an EMBL/GenBank/DDBJ whole genome shotgun (WGS) entry which is preliminary data.</text>
</comment>
<dbReference type="FunFam" id="1.10.238.10:FF:000178">
    <property type="entry name" value="Calmodulin-2 A"/>
    <property type="match status" value="1"/>
</dbReference>
<organism evidence="4 5">
    <name type="scientific">Mizuhopecten yessoensis</name>
    <name type="common">Japanese scallop</name>
    <name type="synonym">Patinopecten yessoensis</name>
    <dbReference type="NCBI Taxonomy" id="6573"/>
    <lineage>
        <taxon>Eukaryota</taxon>
        <taxon>Metazoa</taxon>
        <taxon>Spiralia</taxon>
        <taxon>Lophotrochozoa</taxon>
        <taxon>Mollusca</taxon>
        <taxon>Bivalvia</taxon>
        <taxon>Autobranchia</taxon>
        <taxon>Pteriomorphia</taxon>
        <taxon>Pectinida</taxon>
        <taxon>Pectinoidea</taxon>
        <taxon>Pectinidae</taxon>
        <taxon>Mizuhopecten</taxon>
    </lineage>
</organism>
<evidence type="ECO:0000313" key="5">
    <source>
        <dbReference type="Proteomes" id="UP000242188"/>
    </source>
</evidence>
<evidence type="ECO:0000259" key="3">
    <source>
        <dbReference type="PROSITE" id="PS50222"/>
    </source>
</evidence>
<evidence type="ECO:0000256" key="1">
    <source>
        <dbReference type="ARBA" id="ARBA00022737"/>
    </source>
</evidence>